<dbReference type="KEGG" id="pmac:106710466"/>
<keyword evidence="3" id="KW-0687">Ribonucleoprotein</keyword>
<dbReference type="FunCoup" id="A0A0N1IPP0">
    <property type="interactions" value="394"/>
</dbReference>
<dbReference type="InParanoid" id="A0A0N1IPP0"/>
<accession>A0A0N1IPP0</accession>
<dbReference type="Pfam" id="PF00411">
    <property type="entry name" value="Ribosomal_S11"/>
    <property type="match status" value="1"/>
</dbReference>
<evidence type="ECO:0000313" key="4">
    <source>
        <dbReference type="EMBL" id="KPJ15383.1"/>
    </source>
</evidence>
<dbReference type="SUPFAM" id="SSF53137">
    <property type="entry name" value="Translational machinery components"/>
    <property type="match status" value="1"/>
</dbReference>
<protein>
    <submittedName>
        <fullName evidence="4">28S ribosomal protein S11, mitochondrial</fullName>
    </submittedName>
</protein>
<organism evidence="4 5">
    <name type="scientific">Papilio machaon</name>
    <name type="common">Old World swallowtail butterfly</name>
    <dbReference type="NCBI Taxonomy" id="76193"/>
    <lineage>
        <taxon>Eukaryota</taxon>
        <taxon>Metazoa</taxon>
        <taxon>Ecdysozoa</taxon>
        <taxon>Arthropoda</taxon>
        <taxon>Hexapoda</taxon>
        <taxon>Insecta</taxon>
        <taxon>Pterygota</taxon>
        <taxon>Neoptera</taxon>
        <taxon>Endopterygota</taxon>
        <taxon>Lepidoptera</taxon>
        <taxon>Glossata</taxon>
        <taxon>Ditrysia</taxon>
        <taxon>Papilionoidea</taxon>
        <taxon>Papilionidae</taxon>
        <taxon>Papilioninae</taxon>
        <taxon>Papilio</taxon>
    </lineage>
</organism>
<dbReference type="HAMAP" id="MF_01310">
    <property type="entry name" value="Ribosomal_uS11"/>
    <property type="match status" value="1"/>
</dbReference>
<gene>
    <name evidence="4" type="ORF">RR48_03173</name>
</gene>
<evidence type="ECO:0000313" key="5">
    <source>
        <dbReference type="Proteomes" id="UP000053240"/>
    </source>
</evidence>
<dbReference type="Proteomes" id="UP000053240">
    <property type="component" value="Unassembled WGS sequence"/>
</dbReference>
<evidence type="ECO:0000256" key="1">
    <source>
        <dbReference type="ARBA" id="ARBA00006194"/>
    </source>
</evidence>
<dbReference type="InterPro" id="IPR036967">
    <property type="entry name" value="Ribosomal_uS11_sf"/>
</dbReference>
<dbReference type="EMBL" id="KQ460393">
    <property type="protein sequence ID" value="KPJ15383.1"/>
    <property type="molecule type" value="Genomic_DNA"/>
</dbReference>
<sequence length="191" mass="20976">MLSAIRNTIRATTNSVVRSIYTTTPQATEKFDHKRIPADDEGVQGEKIIDLDSVLKLKQNLFPTLESDNYLFDGVPYKDLPICNIRVTHNNTIFTVTDSAGSVKLTRSCGMEGFKNTKKGTNIAAQTTAISIATKAIDKGYKTVRVRVRGLGPGRLSAVKGLQMGGLDIVSVTDNTRVSWNPPRPRKAKRL</sequence>
<dbReference type="InterPro" id="IPR001971">
    <property type="entry name" value="Ribosomal_uS11"/>
</dbReference>
<evidence type="ECO:0000256" key="2">
    <source>
        <dbReference type="ARBA" id="ARBA00022980"/>
    </source>
</evidence>
<keyword evidence="5" id="KW-1185">Reference proteome</keyword>
<dbReference type="GO" id="GO:1990904">
    <property type="term" value="C:ribonucleoprotein complex"/>
    <property type="evidence" value="ECO:0007669"/>
    <property type="project" value="UniProtKB-KW"/>
</dbReference>
<dbReference type="GO" id="GO:0005840">
    <property type="term" value="C:ribosome"/>
    <property type="evidence" value="ECO:0007669"/>
    <property type="project" value="UniProtKB-KW"/>
</dbReference>
<evidence type="ECO:0000256" key="3">
    <source>
        <dbReference type="ARBA" id="ARBA00023274"/>
    </source>
</evidence>
<comment type="similarity">
    <text evidence="1">Belongs to the universal ribosomal protein uS11 family.</text>
</comment>
<dbReference type="GO" id="GO:0006412">
    <property type="term" value="P:translation"/>
    <property type="evidence" value="ECO:0007669"/>
    <property type="project" value="InterPro"/>
</dbReference>
<dbReference type="AlphaFoldDB" id="A0A0N1IPP0"/>
<dbReference type="OrthoDB" id="1654884at2759"/>
<dbReference type="GO" id="GO:0003735">
    <property type="term" value="F:structural constituent of ribosome"/>
    <property type="evidence" value="ECO:0007669"/>
    <property type="project" value="InterPro"/>
</dbReference>
<dbReference type="PANTHER" id="PTHR11759">
    <property type="entry name" value="40S RIBOSOMAL PROTEIN S14/30S RIBOSOMAL PROTEIN S11"/>
    <property type="match status" value="1"/>
</dbReference>
<name>A0A0N1IPP0_PAPMA</name>
<reference evidence="4 5" key="1">
    <citation type="journal article" date="2015" name="Nat. Commun.">
        <title>Outbred genome sequencing and CRISPR/Cas9 gene editing in butterflies.</title>
        <authorList>
            <person name="Li X."/>
            <person name="Fan D."/>
            <person name="Zhang W."/>
            <person name="Liu G."/>
            <person name="Zhang L."/>
            <person name="Zhao L."/>
            <person name="Fang X."/>
            <person name="Chen L."/>
            <person name="Dong Y."/>
            <person name="Chen Y."/>
            <person name="Ding Y."/>
            <person name="Zhao R."/>
            <person name="Feng M."/>
            <person name="Zhu Y."/>
            <person name="Feng Y."/>
            <person name="Jiang X."/>
            <person name="Zhu D."/>
            <person name="Xiang H."/>
            <person name="Feng X."/>
            <person name="Li S."/>
            <person name="Wang J."/>
            <person name="Zhang G."/>
            <person name="Kronforst M.R."/>
            <person name="Wang W."/>
        </authorList>
    </citation>
    <scope>NUCLEOTIDE SEQUENCE [LARGE SCALE GENOMIC DNA]</scope>
    <source>
        <strain evidence="4">Ya'a_city_454_Pm</strain>
        <tissue evidence="4">Whole body</tissue>
    </source>
</reference>
<dbReference type="Gene3D" id="3.30.420.80">
    <property type="entry name" value="Ribosomal protein S11"/>
    <property type="match status" value="1"/>
</dbReference>
<proteinExistence type="inferred from homology"/>
<dbReference type="STRING" id="76193.A0A0N1IPP0"/>
<keyword evidence="2 4" id="KW-0689">Ribosomal protein</keyword>